<dbReference type="HOGENOM" id="CLU_1384428_0_0_1"/>
<organism evidence="2">
    <name type="scientific">Melampsora larici-populina (strain 98AG31 / pathotype 3-4-7)</name>
    <name type="common">Poplar leaf rust fungus</name>
    <dbReference type="NCBI Taxonomy" id="747676"/>
    <lineage>
        <taxon>Eukaryota</taxon>
        <taxon>Fungi</taxon>
        <taxon>Dikarya</taxon>
        <taxon>Basidiomycota</taxon>
        <taxon>Pucciniomycotina</taxon>
        <taxon>Pucciniomycetes</taxon>
        <taxon>Pucciniales</taxon>
        <taxon>Melampsoraceae</taxon>
        <taxon>Melampsora</taxon>
    </lineage>
</organism>
<evidence type="ECO:0000313" key="2">
    <source>
        <dbReference type="Proteomes" id="UP000001072"/>
    </source>
</evidence>
<dbReference type="Proteomes" id="UP000001072">
    <property type="component" value="Unassembled WGS sequence"/>
</dbReference>
<dbReference type="AlphaFoldDB" id="F4RAS4"/>
<gene>
    <name evidence="1" type="ORF">MELLADRAFT_103171</name>
</gene>
<accession>F4RAS4</accession>
<dbReference type="GeneID" id="18921890"/>
<proteinExistence type="predicted"/>
<protein>
    <submittedName>
        <fullName evidence="1">Uncharacterized protein</fullName>
    </submittedName>
</protein>
<reference evidence="2" key="1">
    <citation type="journal article" date="2011" name="Proc. Natl. Acad. Sci. U.S.A.">
        <title>Obligate biotrophy features unraveled by the genomic analysis of rust fungi.</title>
        <authorList>
            <person name="Duplessis S."/>
            <person name="Cuomo C.A."/>
            <person name="Lin Y.-C."/>
            <person name="Aerts A."/>
            <person name="Tisserant E."/>
            <person name="Veneault-Fourrey C."/>
            <person name="Joly D.L."/>
            <person name="Hacquard S."/>
            <person name="Amselem J."/>
            <person name="Cantarel B.L."/>
            <person name="Chiu R."/>
            <person name="Coutinho P.M."/>
            <person name="Feau N."/>
            <person name="Field M."/>
            <person name="Frey P."/>
            <person name="Gelhaye E."/>
            <person name="Goldberg J."/>
            <person name="Grabherr M.G."/>
            <person name="Kodira C.D."/>
            <person name="Kohler A."/>
            <person name="Kuees U."/>
            <person name="Lindquist E.A."/>
            <person name="Lucas S.M."/>
            <person name="Mago R."/>
            <person name="Mauceli E."/>
            <person name="Morin E."/>
            <person name="Murat C."/>
            <person name="Pangilinan J.L."/>
            <person name="Park R."/>
            <person name="Pearson M."/>
            <person name="Quesneville H."/>
            <person name="Rouhier N."/>
            <person name="Sakthikumar S."/>
            <person name="Salamov A.A."/>
            <person name="Schmutz J."/>
            <person name="Selles B."/>
            <person name="Shapiro H."/>
            <person name="Tanguay P."/>
            <person name="Tuskan G.A."/>
            <person name="Henrissat B."/>
            <person name="Van de Peer Y."/>
            <person name="Rouze P."/>
            <person name="Ellis J.G."/>
            <person name="Dodds P.N."/>
            <person name="Schein J.E."/>
            <person name="Zhong S."/>
            <person name="Hamelin R.C."/>
            <person name="Grigoriev I.V."/>
            <person name="Szabo L.J."/>
            <person name="Martin F."/>
        </authorList>
    </citation>
    <scope>NUCLEOTIDE SEQUENCE [LARGE SCALE GENOMIC DNA]</scope>
    <source>
        <strain evidence="2">98AG31 / pathotype 3-4-7</strain>
    </source>
</reference>
<name>F4RAS4_MELLP</name>
<dbReference type="RefSeq" id="XP_007405997.1">
    <property type="nucleotide sequence ID" value="XM_007405935.1"/>
</dbReference>
<dbReference type="KEGG" id="mlr:MELLADRAFT_103171"/>
<dbReference type="VEuPathDB" id="FungiDB:MELLADRAFT_103171"/>
<dbReference type="InParanoid" id="F4RAS4"/>
<sequence length="197" mass="22229">MRSGDEAAEPKEIASGRSRCRIAKPRRNLSSETDSPYLFLLPAHPQISIPQNRFCKMPFESDVLSAVESAQKSEFEGVKSIFRKYDRLPDLLDVVDKLELDGHNWEDWLNTTDYAIEMVTGVKGYLIEERPEISTALGLVIERCAFGIVRLTIHEDHEQAVANCVTAHSLKRPASLRVRALCIRACRLGLGEGQTFW</sequence>
<keyword evidence="2" id="KW-1185">Reference proteome</keyword>
<evidence type="ECO:0000313" key="1">
    <source>
        <dbReference type="EMBL" id="EGG10528.1"/>
    </source>
</evidence>
<dbReference type="EMBL" id="GL883094">
    <property type="protein sequence ID" value="EGG10528.1"/>
    <property type="molecule type" value="Genomic_DNA"/>
</dbReference>